<reference evidence="2 3" key="2">
    <citation type="submission" date="2024-07" db="EMBL/GenBank/DDBJ databases">
        <authorList>
            <person name="Akdeniz Z."/>
        </authorList>
    </citation>
    <scope>NUCLEOTIDE SEQUENCE [LARGE SCALE GENOMIC DNA]</scope>
</reference>
<gene>
    <name evidence="1" type="ORF">HINF_LOCUS64420</name>
    <name evidence="2" type="ORF">HINF_LOCUS7521</name>
</gene>
<organism evidence="1">
    <name type="scientific">Hexamita inflata</name>
    <dbReference type="NCBI Taxonomy" id="28002"/>
    <lineage>
        <taxon>Eukaryota</taxon>
        <taxon>Metamonada</taxon>
        <taxon>Diplomonadida</taxon>
        <taxon>Hexamitidae</taxon>
        <taxon>Hexamitinae</taxon>
        <taxon>Hexamita</taxon>
    </lineage>
</organism>
<evidence type="ECO:0000313" key="1">
    <source>
        <dbReference type="EMBL" id="CAI9976775.1"/>
    </source>
</evidence>
<evidence type="ECO:0000313" key="2">
    <source>
        <dbReference type="EMBL" id="CAL5983220.1"/>
    </source>
</evidence>
<dbReference type="EMBL" id="CATOUU010001174">
    <property type="protein sequence ID" value="CAI9976775.1"/>
    <property type="molecule type" value="Genomic_DNA"/>
</dbReference>
<sequence>MITGAVYNVSQNKCICTITGSIASTNKCMCKLQVQTSTKFNFYCSAIQQCCYGQYFWTYVPNASYSIVTYDLVCGNGATYKNISEADDGQDYSALMCSQNYIV</sequence>
<keyword evidence="3" id="KW-1185">Reference proteome</keyword>
<accession>A0AA86S2B8</accession>
<comment type="caution">
    <text evidence="1">The sequence shown here is derived from an EMBL/GenBank/DDBJ whole genome shotgun (WGS) entry which is preliminary data.</text>
</comment>
<name>A0AA86S2B8_9EUKA</name>
<dbReference type="Proteomes" id="UP001642409">
    <property type="component" value="Unassembled WGS sequence"/>
</dbReference>
<evidence type="ECO:0000313" key="3">
    <source>
        <dbReference type="Proteomes" id="UP001642409"/>
    </source>
</evidence>
<proteinExistence type="predicted"/>
<dbReference type="AlphaFoldDB" id="A0AA86S2B8"/>
<reference evidence="1" key="1">
    <citation type="submission" date="2023-06" db="EMBL/GenBank/DDBJ databases">
        <authorList>
            <person name="Kurt Z."/>
        </authorList>
    </citation>
    <scope>NUCLEOTIDE SEQUENCE</scope>
</reference>
<protein>
    <submittedName>
        <fullName evidence="2">Hypothetical_protein</fullName>
    </submittedName>
</protein>
<dbReference type="EMBL" id="CAXDID020000015">
    <property type="protein sequence ID" value="CAL5983220.1"/>
    <property type="molecule type" value="Genomic_DNA"/>
</dbReference>